<feature type="region of interest" description="Disordered" evidence="1">
    <location>
        <begin position="421"/>
        <end position="458"/>
    </location>
</feature>
<accession>A0AAV2YRC4</accession>
<feature type="compositionally biased region" description="Polar residues" evidence="1">
    <location>
        <begin position="430"/>
        <end position="439"/>
    </location>
</feature>
<proteinExistence type="predicted"/>
<dbReference type="SMART" id="SM00368">
    <property type="entry name" value="LRR_RI"/>
    <property type="match status" value="9"/>
</dbReference>
<evidence type="ECO:0000313" key="3">
    <source>
        <dbReference type="Proteomes" id="UP001146120"/>
    </source>
</evidence>
<protein>
    <submittedName>
        <fullName evidence="2">Uncharacterized protein</fullName>
    </submittedName>
</protein>
<dbReference type="SUPFAM" id="SSF52047">
    <property type="entry name" value="RNI-like"/>
    <property type="match status" value="2"/>
</dbReference>
<dbReference type="EMBL" id="DAKRPA010000164">
    <property type="protein sequence ID" value="DAZ96550.1"/>
    <property type="molecule type" value="Genomic_DNA"/>
</dbReference>
<dbReference type="Pfam" id="PF13516">
    <property type="entry name" value="LRR_6"/>
    <property type="match status" value="3"/>
</dbReference>
<gene>
    <name evidence="2" type="ORF">N0F65_011227</name>
</gene>
<dbReference type="InterPro" id="IPR032675">
    <property type="entry name" value="LRR_dom_sf"/>
</dbReference>
<dbReference type="Gene3D" id="3.80.10.10">
    <property type="entry name" value="Ribonuclease Inhibitor"/>
    <property type="match status" value="3"/>
</dbReference>
<organism evidence="2 3">
    <name type="scientific">Lagenidium giganteum</name>
    <dbReference type="NCBI Taxonomy" id="4803"/>
    <lineage>
        <taxon>Eukaryota</taxon>
        <taxon>Sar</taxon>
        <taxon>Stramenopiles</taxon>
        <taxon>Oomycota</taxon>
        <taxon>Peronosporomycetes</taxon>
        <taxon>Pythiales</taxon>
        <taxon>Pythiaceae</taxon>
    </lineage>
</organism>
<keyword evidence="3" id="KW-1185">Reference proteome</keyword>
<dbReference type="PANTHER" id="PTHR24114">
    <property type="entry name" value="LEUCINE RICH REPEAT FAMILY PROTEIN"/>
    <property type="match status" value="1"/>
</dbReference>
<comment type="caution">
    <text evidence="2">The sequence shown here is derived from an EMBL/GenBank/DDBJ whole genome shotgun (WGS) entry which is preliminary data.</text>
</comment>
<dbReference type="AlphaFoldDB" id="A0AAV2YRC4"/>
<reference evidence="2" key="2">
    <citation type="journal article" date="2023" name="Microbiol Resour">
        <title>Decontamination and Annotation of the Draft Genome Sequence of the Oomycete Lagenidium giganteum ARSEF 373.</title>
        <authorList>
            <person name="Morgan W.R."/>
            <person name="Tartar A."/>
        </authorList>
    </citation>
    <scope>NUCLEOTIDE SEQUENCE</scope>
    <source>
        <strain evidence="2">ARSEF 373</strain>
    </source>
</reference>
<dbReference type="Proteomes" id="UP001146120">
    <property type="component" value="Unassembled WGS sequence"/>
</dbReference>
<dbReference type="PANTHER" id="PTHR24114:SF2">
    <property type="entry name" value="F-BOX DOMAIN-CONTAINING PROTEIN-RELATED"/>
    <property type="match status" value="1"/>
</dbReference>
<name>A0AAV2YRC4_9STRA</name>
<evidence type="ECO:0000256" key="1">
    <source>
        <dbReference type="SAM" id="MobiDB-lite"/>
    </source>
</evidence>
<reference evidence="2" key="1">
    <citation type="submission" date="2022-11" db="EMBL/GenBank/DDBJ databases">
        <authorList>
            <person name="Morgan W.R."/>
            <person name="Tartar A."/>
        </authorList>
    </citation>
    <scope>NUCLEOTIDE SEQUENCE</scope>
    <source>
        <strain evidence="2">ARSEF 373</strain>
    </source>
</reference>
<dbReference type="InterPro" id="IPR001611">
    <property type="entry name" value="Leu-rich_rpt"/>
</dbReference>
<sequence>MAWGQRQGIDDLLERLGKASTSKNLYVLSTRKITEADAKRLAQAIATNTQLEELYLSGHRIGEEGLQAFAECLAVNTALKHLCVGDDAFGDNAVRILSEGIAKNANSNLQVWDLEYKSVGFAGAQAIATILSSKSALATLTLSRNKITDAGVEVLVSALKSNSQPPLQHLVMTDADISGVALDHLAAWIEMPTCSLESLQLSFNDFSSASPAFFNALAKNKSLKKLQFKSCKLSDSQINIFGAALKLNQTLQEVDLSENLLTGAVCTALADGLSANTSVTILGLGENKCGDSGAARLAKALTAANTTLETLDLSKNGLTHEGVAQLLQATALKELRVFNSTIGPQLPVVLDALVANKAIVTFDVGASQLHGPLSVTMFTALHSHPSLRTLEMGGNSLGEEGHAALDELRRVNPSLDVAADKNAQDENGGFNHQQHATRVSSDDSDQQEMMNGPPPDESWRTVWGGRMTSVRQAADANLSLFRLGCIVTMVGSAAVVVRYSGVFQRFNHVDEIPSWYFAQNKKLRARIIRQCEHDPSIFYVYHTPFPRRWLLNDTLPRDLYTPEGGSHTLAVRPFGVQVDESSQEWVWANFVSSHRYVTLRLLHRMNADQTSDESVATCAISMRRPPFGKDLGEEIVGRGYGEAIVETMEKYDNGSASHMTLLFQRLAKLEARQKHAQVMQYGIWKGWQEDKLSERVVSAGKRATIRGFQRLVDKIKD</sequence>
<dbReference type="InterPro" id="IPR052394">
    <property type="entry name" value="LRR-containing"/>
</dbReference>
<evidence type="ECO:0000313" key="2">
    <source>
        <dbReference type="EMBL" id="DAZ96550.1"/>
    </source>
</evidence>